<reference evidence="2 3" key="2">
    <citation type="submission" date="2009-05" db="EMBL/GenBank/DDBJ databases">
        <authorList>
            <person name="Harkins D.M."/>
            <person name="DeShazer D."/>
            <person name="Woods D.E."/>
            <person name="Brinkac L.M."/>
            <person name="Brown K.A."/>
            <person name="Hung G.C."/>
            <person name="Tuanyok A."/>
            <person name="Zhang B."/>
            <person name="Nierman W.C."/>
        </authorList>
    </citation>
    <scope>NUCLEOTIDE SEQUENCE [LARGE SCALE GENOMIC DNA]</scope>
    <source>
        <strain evidence="2 3">1710a</strain>
    </source>
</reference>
<sequence length="53" mass="6026">MKHTPAIPVQVSRMPRPGRQSSAATWAGRWTADMGRHNERTGRARSTRHRLFG</sequence>
<proteinExistence type="predicted"/>
<evidence type="ECO:0000313" key="2">
    <source>
        <dbReference type="EMBL" id="EET04158.1"/>
    </source>
</evidence>
<dbReference type="HOGENOM" id="CLU_3059371_0_0_4"/>
<feature type="compositionally biased region" description="Basic residues" evidence="1">
    <location>
        <begin position="43"/>
        <end position="53"/>
    </location>
</feature>
<gene>
    <name evidence="2" type="ORF">BURPS1710A_A0344</name>
</gene>
<dbReference type="EMBL" id="CM000833">
    <property type="protein sequence ID" value="EET04158.1"/>
    <property type="molecule type" value="Genomic_DNA"/>
</dbReference>
<feature type="region of interest" description="Disordered" evidence="1">
    <location>
        <begin position="1"/>
        <end position="53"/>
    </location>
</feature>
<organism evidence="2 3">
    <name type="scientific">Burkholderia pseudomallei 1710a</name>
    <dbReference type="NCBI Taxonomy" id="320371"/>
    <lineage>
        <taxon>Bacteria</taxon>
        <taxon>Pseudomonadati</taxon>
        <taxon>Pseudomonadota</taxon>
        <taxon>Betaproteobacteria</taxon>
        <taxon>Burkholderiales</taxon>
        <taxon>Burkholderiaceae</taxon>
        <taxon>Burkholderia</taxon>
        <taxon>pseudomallei group</taxon>
    </lineage>
</organism>
<dbReference type="Proteomes" id="UP000001812">
    <property type="component" value="Chromosome II"/>
</dbReference>
<evidence type="ECO:0000313" key="3">
    <source>
        <dbReference type="Proteomes" id="UP000001812"/>
    </source>
</evidence>
<protein>
    <submittedName>
        <fullName evidence="2">Uncharacterized protein</fullName>
    </submittedName>
</protein>
<name>A0A0E1VTF6_BURPE</name>
<dbReference type="AlphaFoldDB" id="A0A0E1VTF6"/>
<accession>A0A0E1VTF6</accession>
<reference evidence="3" key="1">
    <citation type="submission" date="2007-08" db="EMBL/GenBank/DDBJ databases">
        <title>Annotation of Burkholderia pseudomallei 1710a.</title>
        <authorList>
            <person name="Harkins D.M."/>
            <person name="DeShazer D."/>
            <person name="Woods D.E."/>
            <person name="Brinkac L.M."/>
            <person name="Brown K.A."/>
            <person name="Hung G.C."/>
            <person name="Tuanyok A."/>
            <person name="Zhang B."/>
            <person name="Nierman W.C."/>
        </authorList>
    </citation>
    <scope>NUCLEOTIDE SEQUENCE [LARGE SCALE GENOMIC DNA]</scope>
    <source>
        <strain evidence="3">1710a</strain>
    </source>
</reference>
<evidence type="ECO:0000256" key="1">
    <source>
        <dbReference type="SAM" id="MobiDB-lite"/>
    </source>
</evidence>